<keyword evidence="3" id="KW-1185">Reference proteome</keyword>
<dbReference type="AlphaFoldDB" id="A0A0W8IEY9"/>
<dbReference type="STRING" id="317018.AVL63_00200"/>
<dbReference type="OrthoDB" id="4499135at2"/>
<gene>
    <name evidence="2" type="ORF">AVL63_00200</name>
</gene>
<dbReference type="Gene3D" id="3.40.630.10">
    <property type="entry name" value="Zn peptidases"/>
    <property type="match status" value="1"/>
</dbReference>
<sequence length="517" mass="56133">MTHTSGLTALEPLTREEILDRAAKLPEVHHYPTVDELLESFVELAAQHPEQLSVTRLGHSRAGEPIQLYSIAGPEHDPDREHETAGLSGLLAGGVHPNEPIGSWTLLHLVRQLLQDTQLHRALATSFHVIPCADPDSMRLNQGWFQAPADRARYFENFYRPAGPEQVEWTFPFRYKAAHFDAMLPETRALQRAIDLTRPDFYMPLHNAESGGAYYYLSDTLCAAPSTDAAPSSHSAPSSHLEPLHELLSELPAALGIPLHRGEPEAAHFKVLSPGIFAMGTLEEAYDWVEALGLDPFPEGSTGESSTGYARRHGTLSMVAEMPQWKHLLADDVSPSGQDYAAALRSQATQLAAAGELLMAQLGRWDAHTESAHAAPAPAPTEPALLRASRAFLPLLGQAAESQRARSADPACQREATVAELHGLTGILHMLRLRFGGMFLRALREIAATGLDATEPSATALAGELAAELAELYADWLAEAELQEADLVPIPIKDAAGMQYGAVLALAAHTLRRRQGE</sequence>
<dbReference type="InterPro" id="IPR000834">
    <property type="entry name" value="Peptidase_M14"/>
</dbReference>
<dbReference type="GO" id="GO:0004181">
    <property type="term" value="F:metallocarboxypeptidase activity"/>
    <property type="evidence" value="ECO:0007669"/>
    <property type="project" value="InterPro"/>
</dbReference>
<evidence type="ECO:0000313" key="2">
    <source>
        <dbReference type="EMBL" id="KUG58553.1"/>
    </source>
</evidence>
<dbReference type="Pfam" id="PF00246">
    <property type="entry name" value="Peptidase_M14"/>
    <property type="match status" value="1"/>
</dbReference>
<protein>
    <recommendedName>
        <fullName evidence="1">Peptidase M14 domain-containing protein</fullName>
    </recommendedName>
</protein>
<dbReference type="RefSeq" id="WP_058888236.1">
    <property type="nucleotide sequence ID" value="NZ_LQBM01000003.1"/>
</dbReference>
<dbReference type="GO" id="GO:0008270">
    <property type="term" value="F:zinc ion binding"/>
    <property type="evidence" value="ECO:0007669"/>
    <property type="project" value="InterPro"/>
</dbReference>
<comment type="caution">
    <text evidence="2">The sequence shown here is derived from an EMBL/GenBank/DDBJ whole genome shotgun (WGS) entry which is preliminary data.</text>
</comment>
<evidence type="ECO:0000313" key="3">
    <source>
        <dbReference type="Proteomes" id="UP000054023"/>
    </source>
</evidence>
<evidence type="ECO:0000259" key="1">
    <source>
        <dbReference type="Pfam" id="PF00246"/>
    </source>
</evidence>
<dbReference type="Proteomes" id="UP000054023">
    <property type="component" value="Unassembled WGS sequence"/>
</dbReference>
<name>A0A0W8IEY9_9MICC</name>
<reference evidence="3" key="1">
    <citation type="submission" date="2015-12" db="EMBL/GenBank/DDBJ databases">
        <authorList>
            <person name="Nair G.R."/>
            <person name="Kaur G."/>
            <person name="Mayilraj S."/>
        </authorList>
    </citation>
    <scope>NUCLEOTIDE SEQUENCE [LARGE SCALE GENOMIC DNA]</scope>
    <source>
        <strain evidence="3">CD08_7</strain>
    </source>
</reference>
<feature type="domain" description="Peptidase M14" evidence="1">
    <location>
        <begin position="41"/>
        <end position="219"/>
    </location>
</feature>
<accession>A0A0W8IEY9</accession>
<dbReference type="EMBL" id="LQBM01000003">
    <property type="protein sequence ID" value="KUG58553.1"/>
    <property type="molecule type" value="Genomic_DNA"/>
</dbReference>
<proteinExistence type="predicted"/>
<dbReference type="SUPFAM" id="SSF53187">
    <property type="entry name" value="Zn-dependent exopeptidases"/>
    <property type="match status" value="1"/>
</dbReference>
<organism evidence="2 3">
    <name type="scientific">Nesterenkonia jeotgali</name>
    <dbReference type="NCBI Taxonomy" id="317018"/>
    <lineage>
        <taxon>Bacteria</taxon>
        <taxon>Bacillati</taxon>
        <taxon>Actinomycetota</taxon>
        <taxon>Actinomycetes</taxon>
        <taxon>Micrococcales</taxon>
        <taxon>Micrococcaceae</taxon>
        <taxon>Nesterenkonia</taxon>
    </lineage>
</organism>
<dbReference type="GO" id="GO:0006508">
    <property type="term" value="P:proteolysis"/>
    <property type="evidence" value="ECO:0007669"/>
    <property type="project" value="InterPro"/>
</dbReference>